<feature type="transmembrane region" description="Helical" evidence="1">
    <location>
        <begin position="12"/>
        <end position="34"/>
    </location>
</feature>
<dbReference type="Proteomes" id="UP000016487">
    <property type="component" value="Unassembled WGS sequence"/>
</dbReference>
<feature type="transmembrane region" description="Helical" evidence="1">
    <location>
        <begin position="54"/>
        <end position="79"/>
    </location>
</feature>
<evidence type="ECO:0000313" key="3">
    <source>
        <dbReference type="Proteomes" id="UP000016487"/>
    </source>
</evidence>
<keyword evidence="1" id="KW-0812">Transmembrane</keyword>
<sequence length="149" mass="15976">MALSSQQTGRYLLIFCALIALFTAIAHLSCIVFGEQCYRAQLAPSAIIESAIDGTLFAPLATVVISSIFTLCALYALAGARLLPQLPLTRIAIYIIGAICVLRGLATLPLVLSHPEMANTFAIIAGVLWFLCGVSYLVGYRLIQCDEPL</sequence>
<organism evidence="2 3">
    <name type="scientific">Pseudoalteromonas citrea</name>
    <dbReference type="NCBI Taxonomy" id="43655"/>
    <lineage>
        <taxon>Bacteria</taxon>
        <taxon>Pseudomonadati</taxon>
        <taxon>Pseudomonadota</taxon>
        <taxon>Gammaproteobacteria</taxon>
        <taxon>Alteromonadales</taxon>
        <taxon>Pseudoalteromonadaceae</taxon>
        <taxon>Pseudoalteromonas</taxon>
    </lineage>
</organism>
<evidence type="ECO:0000313" key="2">
    <source>
        <dbReference type="EMBL" id="KAF7775159.1"/>
    </source>
</evidence>
<feature type="transmembrane region" description="Helical" evidence="1">
    <location>
        <begin position="118"/>
        <end position="143"/>
    </location>
</feature>
<comment type="caution">
    <text evidence="2">The sequence shown here is derived from an EMBL/GenBank/DDBJ whole genome shotgun (WGS) entry which is preliminary data.</text>
</comment>
<reference evidence="2" key="1">
    <citation type="journal article" date="2012" name="J. Bacteriol.">
        <title>Genome sequences of type strains of seven species of the marine bacterium Pseudoalteromonas.</title>
        <authorList>
            <person name="Xie B.B."/>
            <person name="Shu Y.L."/>
            <person name="Qin Q.L."/>
            <person name="Rong J.C."/>
            <person name="Zhang X.Y."/>
            <person name="Chen X.L."/>
            <person name="Shi M."/>
            <person name="He H.L."/>
            <person name="Zhou B.C."/>
            <person name="Zhang Y.Z."/>
        </authorList>
    </citation>
    <scope>NUCLEOTIDE SEQUENCE</scope>
    <source>
        <strain evidence="2">DSM 8771</strain>
    </source>
</reference>
<keyword evidence="1" id="KW-0472">Membrane</keyword>
<evidence type="ECO:0000256" key="1">
    <source>
        <dbReference type="SAM" id="Phobius"/>
    </source>
</evidence>
<reference evidence="2" key="2">
    <citation type="submission" date="2015-03" db="EMBL/GenBank/DDBJ databases">
        <title>Genome sequence of Pseudoalteromonas citrea.</title>
        <authorList>
            <person name="Xie B.-B."/>
            <person name="Rong J.-C."/>
            <person name="Qin Q.-L."/>
            <person name="Zhang Y.-Z."/>
        </authorList>
    </citation>
    <scope>NUCLEOTIDE SEQUENCE</scope>
    <source>
        <strain evidence="2">DSM 8771</strain>
    </source>
</reference>
<name>A0AAD4AM44_9GAMM</name>
<proteinExistence type="predicted"/>
<protein>
    <submittedName>
        <fullName evidence="2">Uncharacterized protein</fullName>
    </submittedName>
</protein>
<dbReference type="EMBL" id="AHBZ03000012">
    <property type="protein sequence ID" value="KAF7775159.1"/>
    <property type="molecule type" value="Genomic_DNA"/>
</dbReference>
<accession>A0AAD4AM44</accession>
<feature type="transmembrane region" description="Helical" evidence="1">
    <location>
        <begin position="91"/>
        <end position="112"/>
    </location>
</feature>
<dbReference type="AlphaFoldDB" id="A0AAD4AM44"/>
<gene>
    <name evidence="2" type="ORF">PCIT_a1283</name>
</gene>
<dbReference type="RefSeq" id="WP_010364783.1">
    <property type="nucleotide sequence ID" value="NZ_AHBZ03000012.1"/>
</dbReference>
<keyword evidence="1" id="KW-1133">Transmembrane helix</keyword>